<feature type="domain" description="HTH merR-type" evidence="6">
    <location>
        <begin position="10"/>
        <end position="78"/>
    </location>
</feature>
<dbReference type="GO" id="GO:0003700">
    <property type="term" value="F:DNA-binding transcription factor activity"/>
    <property type="evidence" value="ECO:0007669"/>
    <property type="project" value="InterPro"/>
</dbReference>
<sequence>MFTIKGEMGIMTIKEAAKKLHVEAHVLRYWEDELKLDIKRNAQGHRYYDDRDIRLFESVKAMKEEGLMLKDIRNAIIRAKRAKSEEDALDSTEEKNEGNAQTIDCAKTAQEETDNEDKPCKPEANIKRTSSVELRPVHTRMDEDKDSMLERMQKMVGDEDKVVDFKQAQLQSVMNRVIATALRENKDIITTSIKEEVTADVMRQFDAVMREKEEREEARYRRLDTVLREIQQANAEVAATKTKKGIFKKHR</sequence>
<dbReference type="SUPFAM" id="SSF46955">
    <property type="entry name" value="Putative DNA-binding domain"/>
    <property type="match status" value="1"/>
</dbReference>
<keyword evidence="4" id="KW-0804">Transcription</keyword>
<keyword evidence="1" id="KW-0678">Repressor</keyword>
<dbReference type="InterPro" id="IPR047057">
    <property type="entry name" value="MerR_fam"/>
</dbReference>
<dbReference type="Proteomes" id="UP000515819">
    <property type="component" value="Chromosome"/>
</dbReference>
<evidence type="ECO:0000256" key="1">
    <source>
        <dbReference type="ARBA" id="ARBA00022491"/>
    </source>
</evidence>
<gene>
    <name evidence="7" type="ORF">H9Q76_13295</name>
</gene>
<evidence type="ECO:0000256" key="4">
    <source>
        <dbReference type="ARBA" id="ARBA00023163"/>
    </source>
</evidence>
<dbReference type="Gene3D" id="1.10.1660.10">
    <property type="match status" value="1"/>
</dbReference>
<feature type="compositionally biased region" description="Basic and acidic residues" evidence="5">
    <location>
        <begin position="82"/>
        <end position="97"/>
    </location>
</feature>
<evidence type="ECO:0000259" key="6">
    <source>
        <dbReference type="PROSITE" id="PS50937"/>
    </source>
</evidence>
<evidence type="ECO:0000256" key="3">
    <source>
        <dbReference type="ARBA" id="ARBA00023125"/>
    </source>
</evidence>
<keyword evidence="8" id="KW-1185">Reference proteome</keyword>
<keyword evidence="3" id="KW-0238">DNA-binding</keyword>
<feature type="compositionally biased region" description="Basic and acidic residues" evidence="5">
    <location>
        <begin position="116"/>
        <end position="126"/>
    </location>
</feature>
<evidence type="ECO:0000256" key="5">
    <source>
        <dbReference type="SAM" id="MobiDB-lite"/>
    </source>
</evidence>
<dbReference type="Pfam" id="PF13411">
    <property type="entry name" value="MerR_1"/>
    <property type="match status" value="1"/>
</dbReference>
<organism evidence="7 8">
    <name type="scientific">Wujia chipingensis</name>
    <dbReference type="NCBI Taxonomy" id="2763670"/>
    <lineage>
        <taxon>Bacteria</taxon>
        <taxon>Bacillati</taxon>
        <taxon>Bacillota</taxon>
        <taxon>Clostridia</taxon>
        <taxon>Lachnospirales</taxon>
        <taxon>Lachnospiraceae</taxon>
        <taxon>Wujia</taxon>
    </lineage>
</organism>
<dbReference type="AlphaFoldDB" id="A0A7G9FM81"/>
<name>A0A7G9FM81_9FIRM</name>
<dbReference type="InterPro" id="IPR009061">
    <property type="entry name" value="DNA-bd_dom_put_sf"/>
</dbReference>
<feature type="region of interest" description="Disordered" evidence="5">
    <location>
        <begin position="82"/>
        <end position="128"/>
    </location>
</feature>
<proteinExistence type="predicted"/>
<keyword evidence="2" id="KW-0805">Transcription regulation</keyword>
<dbReference type="InterPro" id="IPR000551">
    <property type="entry name" value="MerR-type_HTH_dom"/>
</dbReference>
<protein>
    <submittedName>
        <fullName evidence="7">MerR family transcriptional regulator</fullName>
    </submittedName>
</protein>
<evidence type="ECO:0000313" key="7">
    <source>
        <dbReference type="EMBL" id="QNL99662.1"/>
    </source>
</evidence>
<dbReference type="GO" id="GO:0003677">
    <property type="term" value="F:DNA binding"/>
    <property type="evidence" value="ECO:0007669"/>
    <property type="project" value="UniProtKB-KW"/>
</dbReference>
<dbReference type="SMART" id="SM00422">
    <property type="entry name" value="HTH_MERR"/>
    <property type="match status" value="1"/>
</dbReference>
<reference evidence="7 8" key="1">
    <citation type="submission" date="2020-08" db="EMBL/GenBank/DDBJ databases">
        <authorList>
            <person name="Liu C."/>
            <person name="Sun Q."/>
        </authorList>
    </citation>
    <scope>NUCLEOTIDE SEQUENCE [LARGE SCALE GENOMIC DNA]</scope>
    <source>
        <strain evidence="7 8">NSJ-4</strain>
    </source>
</reference>
<dbReference type="PROSITE" id="PS50937">
    <property type="entry name" value="HTH_MERR_2"/>
    <property type="match status" value="1"/>
</dbReference>
<accession>A0A7G9FM81</accession>
<dbReference type="PANTHER" id="PTHR30204">
    <property type="entry name" value="REDOX-CYCLING DRUG-SENSING TRANSCRIPTIONAL ACTIVATOR SOXR"/>
    <property type="match status" value="1"/>
</dbReference>
<evidence type="ECO:0000256" key="2">
    <source>
        <dbReference type="ARBA" id="ARBA00023015"/>
    </source>
</evidence>
<dbReference type="KEGG" id="wcp:H9Q76_13295"/>
<evidence type="ECO:0000313" key="8">
    <source>
        <dbReference type="Proteomes" id="UP000515819"/>
    </source>
</evidence>
<dbReference type="PANTHER" id="PTHR30204:SF69">
    <property type="entry name" value="MERR-FAMILY TRANSCRIPTIONAL REGULATOR"/>
    <property type="match status" value="1"/>
</dbReference>
<dbReference type="EMBL" id="CP060632">
    <property type="protein sequence ID" value="QNL99662.1"/>
    <property type="molecule type" value="Genomic_DNA"/>
</dbReference>
<dbReference type="RefSeq" id="WP_117780412.1">
    <property type="nucleotide sequence ID" value="NZ_CP060632.1"/>
</dbReference>